<proteinExistence type="inferred from homology"/>
<dbReference type="InterPro" id="IPR050406">
    <property type="entry name" value="FGGY_Carb_Kinase"/>
</dbReference>
<accession>A0A315ZYP6</accession>
<dbReference type="PANTHER" id="PTHR43095:SF2">
    <property type="entry name" value="GLUCONOKINASE"/>
    <property type="match status" value="1"/>
</dbReference>
<dbReference type="InterPro" id="IPR043129">
    <property type="entry name" value="ATPase_NBD"/>
</dbReference>
<dbReference type="OrthoDB" id="9805576at2"/>
<dbReference type="AlphaFoldDB" id="A0A315ZYP6"/>
<dbReference type="RefSeq" id="WP_109711178.1">
    <property type="nucleotide sequence ID" value="NZ_QGDS01000006.1"/>
</dbReference>
<dbReference type="InterPro" id="IPR018485">
    <property type="entry name" value="FGGY_C"/>
</dbReference>
<name>A0A315ZYP6_9FIRM</name>
<dbReference type="PANTHER" id="PTHR43095">
    <property type="entry name" value="SUGAR KINASE"/>
    <property type="match status" value="1"/>
</dbReference>
<keyword evidence="3 6" id="KW-0418">Kinase</keyword>
<dbReference type="PIRSF" id="PIRSF000538">
    <property type="entry name" value="GlpK"/>
    <property type="match status" value="1"/>
</dbReference>
<organism evidence="6 7">
    <name type="scientific">Faecalicatena contorta</name>
    <dbReference type="NCBI Taxonomy" id="39482"/>
    <lineage>
        <taxon>Bacteria</taxon>
        <taxon>Bacillati</taxon>
        <taxon>Bacillota</taxon>
        <taxon>Clostridia</taxon>
        <taxon>Lachnospirales</taxon>
        <taxon>Lachnospiraceae</taxon>
        <taxon>Faecalicatena</taxon>
    </lineage>
</organism>
<dbReference type="Pfam" id="PF02782">
    <property type="entry name" value="FGGY_C"/>
    <property type="match status" value="1"/>
</dbReference>
<keyword evidence="2" id="KW-0808">Transferase</keyword>
<dbReference type="GO" id="GO:0005975">
    <property type="term" value="P:carbohydrate metabolic process"/>
    <property type="evidence" value="ECO:0007669"/>
    <property type="project" value="InterPro"/>
</dbReference>
<protein>
    <submittedName>
        <fullName evidence="6">Xylulokinase/glycerol kinase</fullName>
    </submittedName>
</protein>
<dbReference type="Pfam" id="PF00370">
    <property type="entry name" value="FGGY_N"/>
    <property type="match status" value="1"/>
</dbReference>
<dbReference type="InterPro" id="IPR018484">
    <property type="entry name" value="FGGY_N"/>
</dbReference>
<feature type="domain" description="Carbohydrate kinase FGGY C-terminal" evidence="5">
    <location>
        <begin position="256"/>
        <end position="444"/>
    </location>
</feature>
<keyword evidence="7" id="KW-1185">Reference proteome</keyword>
<evidence type="ECO:0000256" key="3">
    <source>
        <dbReference type="ARBA" id="ARBA00022777"/>
    </source>
</evidence>
<dbReference type="InterPro" id="IPR000577">
    <property type="entry name" value="Carb_kinase_FGGY"/>
</dbReference>
<dbReference type="Proteomes" id="UP000254051">
    <property type="component" value="Unassembled WGS sequence"/>
</dbReference>
<reference evidence="7" key="1">
    <citation type="submission" date="2017-07" db="EMBL/GenBank/DDBJ databases">
        <authorList>
            <person name="Varghese N."/>
            <person name="Submissions S."/>
        </authorList>
    </citation>
    <scope>NUCLEOTIDE SEQUENCE [LARGE SCALE GENOMIC DNA]</scope>
    <source>
        <strain evidence="7">NLAE-zl-C134</strain>
    </source>
</reference>
<feature type="domain" description="Carbohydrate kinase FGGY N-terminal" evidence="4">
    <location>
        <begin position="4"/>
        <end position="243"/>
    </location>
</feature>
<evidence type="ECO:0000313" key="6">
    <source>
        <dbReference type="EMBL" id="SUQ14362.1"/>
    </source>
</evidence>
<dbReference type="EMBL" id="UHJJ01000006">
    <property type="protein sequence ID" value="SUQ14362.1"/>
    <property type="molecule type" value="Genomic_DNA"/>
</dbReference>
<evidence type="ECO:0000256" key="1">
    <source>
        <dbReference type="ARBA" id="ARBA00009156"/>
    </source>
</evidence>
<sequence>MSLISLDIGTSGMRAVVYGLDGQKKENTYFEYHSEFPQPGYVEQNPESWKEAAIYCLSNIAPFFNGEDVPQAIAVTSQRSSLIPMKDGQPMRNAIMWQDKRTVPQCEKLIEEYTLEGLYTKAGLRTNPYFVLPKILWLKENQYDIYVNAEKFIGVQDLVVHYLIGQYKTDYSQACRTMLMNIETFTWDPDLLRIAGITEEKLPELVPPGSIAGGLLREIAEKTGLAEDIPVIISGGDQQNAAVALGVIKPGRAEANTGTGSFVISAIDKPVFDEDARVLCQASAIAGQWIMEAGIFNTGATYRWFKEQFCTDIQDRKNIYDIMNDEAAASPIGSNGVIMIPHFEGSAAPYWNPLAKGVFFNLSLNTKRGDMIRSIMEGIAVEINDDIGLMEEITSPIEMVSVAGGMVHSDLFCKIQANVYDKKVARYANSEASSLGAAMIAAVTLGVYKNIEEAYANMLRDKPQIFNPNEEEVIQSEVIIRRKHKLYQALNDQDAYKFFA</sequence>
<evidence type="ECO:0000259" key="4">
    <source>
        <dbReference type="Pfam" id="PF00370"/>
    </source>
</evidence>
<gene>
    <name evidence="6" type="ORF">SAMN05216529_10654</name>
</gene>
<evidence type="ECO:0000256" key="2">
    <source>
        <dbReference type="ARBA" id="ARBA00022679"/>
    </source>
</evidence>
<dbReference type="CDD" id="cd07779">
    <property type="entry name" value="ASKHA_NBD_FGGY_YgcE-like"/>
    <property type="match status" value="1"/>
</dbReference>
<evidence type="ECO:0000259" key="5">
    <source>
        <dbReference type="Pfam" id="PF02782"/>
    </source>
</evidence>
<evidence type="ECO:0000313" key="7">
    <source>
        <dbReference type="Proteomes" id="UP000254051"/>
    </source>
</evidence>
<comment type="similarity">
    <text evidence="1">Belongs to the FGGY kinase family.</text>
</comment>
<dbReference type="GO" id="GO:0016301">
    <property type="term" value="F:kinase activity"/>
    <property type="evidence" value="ECO:0007669"/>
    <property type="project" value="UniProtKB-KW"/>
</dbReference>
<dbReference type="Gene3D" id="3.30.420.40">
    <property type="match status" value="2"/>
</dbReference>
<dbReference type="SUPFAM" id="SSF53067">
    <property type="entry name" value="Actin-like ATPase domain"/>
    <property type="match status" value="2"/>
</dbReference>